<accession>A0ABT4CGN7</accession>
<dbReference type="Proteomes" id="UP001074726">
    <property type="component" value="Unassembled WGS sequence"/>
</dbReference>
<proteinExistence type="inferred from homology"/>
<dbReference type="PANTHER" id="PTHR32182">
    <property type="entry name" value="DNA REPLICATION AND REPAIR PROTEIN RECF"/>
    <property type="match status" value="1"/>
</dbReference>
<organism evidence="16 17">
    <name type="scientific">Nocardioides pini</name>
    <dbReference type="NCBI Taxonomy" id="2975053"/>
    <lineage>
        <taxon>Bacteria</taxon>
        <taxon>Bacillati</taxon>
        <taxon>Actinomycetota</taxon>
        <taxon>Actinomycetes</taxon>
        <taxon>Propionibacteriales</taxon>
        <taxon>Nocardioidaceae</taxon>
        <taxon>Nocardioides</taxon>
    </lineage>
</organism>
<evidence type="ECO:0000256" key="6">
    <source>
        <dbReference type="ARBA" id="ARBA00022741"/>
    </source>
</evidence>
<dbReference type="PROSITE" id="PS00617">
    <property type="entry name" value="RECF_1"/>
    <property type="match status" value="1"/>
</dbReference>
<evidence type="ECO:0000256" key="2">
    <source>
        <dbReference type="ARBA" id="ARBA00008016"/>
    </source>
</evidence>
<reference evidence="16" key="1">
    <citation type="submission" date="2022-08" db="EMBL/GenBank/DDBJ databases">
        <title>Genome sequencing of Nocardioides sp. STR2.</title>
        <authorList>
            <person name="So Y."/>
        </authorList>
    </citation>
    <scope>NUCLEOTIDE SEQUENCE</scope>
    <source>
        <strain evidence="16">STR2</strain>
    </source>
</reference>
<dbReference type="InterPro" id="IPR001238">
    <property type="entry name" value="DNA-binding_RecF"/>
</dbReference>
<evidence type="ECO:0000256" key="14">
    <source>
        <dbReference type="RuleBase" id="RU000578"/>
    </source>
</evidence>
<evidence type="ECO:0000256" key="4">
    <source>
        <dbReference type="ARBA" id="ARBA00022490"/>
    </source>
</evidence>
<protein>
    <recommendedName>
        <fullName evidence="3 13">DNA replication and repair protein RecF</fullName>
    </recommendedName>
</protein>
<keyword evidence="11 13" id="KW-0742">SOS response</keyword>
<dbReference type="PROSITE" id="PS00618">
    <property type="entry name" value="RECF_2"/>
    <property type="match status" value="1"/>
</dbReference>
<dbReference type="Pfam" id="PF02463">
    <property type="entry name" value="SMC_N"/>
    <property type="match status" value="1"/>
</dbReference>
<name>A0ABT4CGN7_9ACTN</name>
<comment type="subcellular location">
    <subcellularLocation>
        <location evidence="1 13 14">Cytoplasm</location>
    </subcellularLocation>
</comment>
<dbReference type="InterPro" id="IPR042174">
    <property type="entry name" value="RecF_2"/>
</dbReference>
<dbReference type="NCBIfam" id="TIGR00611">
    <property type="entry name" value="recf"/>
    <property type="match status" value="1"/>
</dbReference>
<dbReference type="InterPro" id="IPR003395">
    <property type="entry name" value="RecF/RecN/SMC_N"/>
</dbReference>
<dbReference type="EMBL" id="JAPPUX010000005">
    <property type="protein sequence ID" value="MCY4728132.1"/>
    <property type="molecule type" value="Genomic_DNA"/>
</dbReference>
<sequence>MHVAHLTLHDFRSYADIDVALEPGATAFIGRNGQGKTNLVEAIDYLSRLSSHRVATDAPLVRAGADQAIVRASVVKEGRPALLEVELNPGRANRARINRSPLPRPREIVGLVRTVVFSPDDLTLVKGDPSDRRKFLDDLLILRSPRLAGVRADYDRVLKQRNSLLKTAGVARGSSRDAAMSTLEIWDDNLARVGAEILGARLRLVEDLRPYLGKAYEAVARGASRDEADLEYKASVEPGDDLQQALLDAIAARRKEELDRGISLVGPHRDELLLSLGDPQLRLPVKGYASHGESWSFALALRLASYDLLRADGDDPILVLDDVFAELDAERRQQLAELVAGAEQVLVTAAVAADVPESLQGVRFLVADGTVTRDE</sequence>
<comment type="function">
    <text evidence="12 13 14">The RecF protein is involved in DNA metabolism; it is required for DNA replication and normal SOS inducibility. RecF binds preferentially to single-stranded, linear DNA. It also seems to bind ATP.</text>
</comment>
<keyword evidence="17" id="KW-1185">Reference proteome</keyword>
<evidence type="ECO:0000313" key="16">
    <source>
        <dbReference type="EMBL" id="MCY4728132.1"/>
    </source>
</evidence>
<feature type="domain" description="RecF/RecN/SMC N-terminal" evidence="15">
    <location>
        <begin position="3"/>
        <end position="350"/>
    </location>
</feature>
<keyword evidence="5 13" id="KW-0235">DNA replication</keyword>
<dbReference type="SUPFAM" id="SSF52540">
    <property type="entry name" value="P-loop containing nucleoside triphosphate hydrolases"/>
    <property type="match status" value="1"/>
</dbReference>
<evidence type="ECO:0000256" key="12">
    <source>
        <dbReference type="ARBA" id="ARBA00025401"/>
    </source>
</evidence>
<evidence type="ECO:0000256" key="3">
    <source>
        <dbReference type="ARBA" id="ARBA00020170"/>
    </source>
</evidence>
<dbReference type="HAMAP" id="MF_00365">
    <property type="entry name" value="RecF"/>
    <property type="match status" value="1"/>
</dbReference>
<evidence type="ECO:0000256" key="9">
    <source>
        <dbReference type="ARBA" id="ARBA00023125"/>
    </source>
</evidence>
<keyword evidence="7 13" id="KW-0227">DNA damage</keyword>
<evidence type="ECO:0000256" key="8">
    <source>
        <dbReference type="ARBA" id="ARBA00022840"/>
    </source>
</evidence>
<evidence type="ECO:0000259" key="15">
    <source>
        <dbReference type="Pfam" id="PF02463"/>
    </source>
</evidence>
<keyword evidence="6 13" id="KW-0547">Nucleotide-binding</keyword>
<evidence type="ECO:0000256" key="10">
    <source>
        <dbReference type="ARBA" id="ARBA00023204"/>
    </source>
</evidence>
<dbReference type="Gene3D" id="3.40.50.300">
    <property type="entry name" value="P-loop containing nucleotide triphosphate hydrolases"/>
    <property type="match status" value="1"/>
</dbReference>
<dbReference type="Gene3D" id="1.20.1050.90">
    <property type="entry name" value="RecF/RecN/SMC, N-terminal domain"/>
    <property type="match status" value="1"/>
</dbReference>
<comment type="similarity">
    <text evidence="2 13 14">Belongs to the RecF family.</text>
</comment>
<dbReference type="PANTHER" id="PTHR32182:SF0">
    <property type="entry name" value="DNA REPLICATION AND REPAIR PROTEIN RECF"/>
    <property type="match status" value="1"/>
</dbReference>
<dbReference type="RefSeq" id="WP_268113084.1">
    <property type="nucleotide sequence ID" value="NZ_JAPPUX010000005.1"/>
</dbReference>
<keyword evidence="10 13" id="KW-0234">DNA repair</keyword>
<evidence type="ECO:0000256" key="11">
    <source>
        <dbReference type="ARBA" id="ARBA00023236"/>
    </source>
</evidence>
<gene>
    <name evidence="13 16" type="primary">recF</name>
    <name evidence="16" type="ORF">NYO98_17770</name>
</gene>
<keyword evidence="4 13" id="KW-0963">Cytoplasm</keyword>
<evidence type="ECO:0000256" key="7">
    <source>
        <dbReference type="ARBA" id="ARBA00022763"/>
    </source>
</evidence>
<feature type="binding site" evidence="13">
    <location>
        <begin position="30"/>
        <end position="37"/>
    </location>
    <ligand>
        <name>ATP</name>
        <dbReference type="ChEBI" id="CHEBI:30616"/>
    </ligand>
</feature>
<keyword evidence="8 13" id="KW-0067">ATP-binding</keyword>
<evidence type="ECO:0000256" key="13">
    <source>
        <dbReference type="HAMAP-Rule" id="MF_00365"/>
    </source>
</evidence>
<keyword evidence="9 13" id="KW-0238">DNA-binding</keyword>
<evidence type="ECO:0000313" key="17">
    <source>
        <dbReference type="Proteomes" id="UP001074726"/>
    </source>
</evidence>
<comment type="caution">
    <text evidence="16">The sequence shown here is derived from an EMBL/GenBank/DDBJ whole genome shotgun (WGS) entry which is preliminary data.</text>
</comment>
<dbReference type="InterPro" id="IPR027417">
    <property type="entry name" value="P-loop_NTPase"/>
</dbReference>
<evidence type="ECO:0000256" key="1">
    <source>
        <dbReference type="ARBA" id="ARBA00004496"/>
    </source>
</evidence>
<dbReference type="InterPro" id="IPR018078">
    <property type="entry name" value="DNA-binding_RecF_CS"/>
</dbReference>
<evidence type="ECO:0000256" key="5">
    <source>
        <dbReference type="ARBA" id="ARBA00022705"/>
    </source>
</evidence>